<keyword evidence="3" id="KW-1185">Reference proteome</keyword>
<comment type="caution">
    <text evidence="2">The sequence shown here is derived from an EMBL/GenBank/DDBJ whole genome shotgun (WGS) entry which is preliminary data.</text>
</comment>
<keyword evidence="1" id="KW-0472">Membrane</keyword>
<proteinExistence type="predicted"/>
<accession>A0A5C7EH03</accession>
<feature type="transmembrane region" description="Helical" evidence="1">
    <location>
        <begin position="44"/>
        <end position="64"/>
    </location>
</feature>
<keyword evidence="1" id="KW-0812">Transmembrane</keyword>
<reference evidence="2 3" key="1">
    <citation type="submission" date="2019-08" db="EMBL/GenBank/DDBJ databases">
        <title>Pelomicrobium methylotrophicum gen. nov., sp. nov. a moderately thermophilic, facultatively anaerobic, lithoautotrophic and methylotrophic bacterium isolated from a terrestrial mud volcano.</title>
        <authorList>
            <person name="Slobodkina G.B."/>
            <person name="Merkel A.Y."/>
            <person name="Slobodkin A.I."/>
        </authorList>
    </citation>
    <scope>NUCLEOTIDE SEQUENCE [LARGE SCALE GENOMIC DNA]</scope>
    <source>
        <strain evidence="2 3">SM250</strain>
    </source>
</reference>
<keyword evidence="1" id="KW-1133">Transmembrane helix</keyword>
<evidence type="ECO:0000313" key="2">
    <source>
        <dbReference type="EMBL" id="TXF11552.1"/>
    </source>
</evidence>
<dbReference type="RefSeq" id="WP_147799951.1">
    <property type="nucleotide sequence ID" value="NZ_VPFL01000012.1"/>
</dbReference>
<gene>
    <name evidence="2" type="ORF">FR698_09430</name>
</gene>
<evidence type="ECO:0000256" key="1">
    <source>
        <dbReference type="SAM" id="Phobius"/>
    </source>
</evidence>
<protein>
    <submittedName>
        <fullName evidence="2">Uncharacterized protein</fullName>
    </submittedName>
</protein>
<dbReference type="InParanoid" id="A0A5C7EH03"/>
<feature type="transmembrane region" description="Helical" evidence="1">
    <location>
        <begin position="155"/>
        <end position="177"/>
    </location>
</feature>
<sequence>MEIRPNAILTRRVRGLYGPSGALFLVLSLLSAPLSLVLDGPKMLAPGAAVGLLMLGCGLWARAYSGGIPECMTLEGDRLRIVWPDGKIDLLPLDDLMIGKRGLLAGSRWVAFYAKFRGRPYEPLYDAQALGPLFLRAPEAGAVEFFLEGLKRGALMCWGQALIWTGAAAAIAARMAIL</sequence>
<name>A0A5C7EH03_9PROT</name>
<dbReference type="Proteomes" id="UP000321201">
    <property type="component" value="Unassembled WGS sequence"/>
</dbReference>
<dbReference type="EMBL" id="VPFL01000012">
    <property type="protein sequence ID" value="TXF11552.1"/>
    <property type="molecule type" value="Genomic_DNA"/>
</dbReference>
<feature type="transmembrane region" description="Helical" evidence="1">
    <location>
        <begin position="21"/>
        <end position="38"/>
    </location>
</feature>
<organism evidence="2 3">
    <name type="scientific">Pelomicrobium methylotrophicum</name>
    <dbReference type="NCBI Taxonomy" id="2602750"/>
    <lineage>
        <taxon>Bacteria</taxon>
        <taxon>Pseudomonadati</taxon>
        <taxon>Pseudomonadota</taxon>
        <taxon>Hydrogenophilia</taxon>
        <taxon>Hydrogenophilia incertae sedis</taxon>
        <taxon>Pelomicrobium</taxon>
    </lineage>
</organism>
<dbReference type="AlphaFoldDB" id="A0A5C7EH03"/>
<evidence type="ECO:0000313" key="3">
    <source>
        <dbReference type="Proteomes" id="UP000321201"/>
    </source>
</evidence>